<evidence type="ECO:0000256" key="5">
    <source>
        <dbReference type="ARBA" id="ARBA00017322"/>
    </source>
</evidence>
<comment type="caution">
    <text evidence="18">The sequence shown here is derived from an EMBL/GenBank/DDBJ whole genome shotgun (WGS) entry which is preliminary data.</text>
</comment>
<evidence type="ECO:0000256" key="14">
    <source>
        <dbReference type="ARBA" id="ARBA00024827"/>
    </source>
</evidence>
<evidence type="ECO:0000256" key="8">
    <source>
        <dbReference type="ARBA" id="ARBA00022679"/>
    </source>
</evidence>
<dbReference type="InterPro" id="IPR005467">
    <property type="entry name" value="His_kinase_dom"/>
</dbReference>
<evidence type="ECO:0000313" key="19">
    <source>
        <dbReference type="Proteomes" id="UP000321685"/>
    </source>
</evidence>
<evidence type="ECO:0000256" key="11">
    <source>
        <dbReference type="ARBA" id="ARBA00023004"/>
    </source>
</evidence>
<dbReference type="CDD" id="cd16917">
    <property type="entry name" value="HATPase_UhpB-NarQ-NarX-like"/>
    <property type="match status" value="1"/>
</dbReference>
<evidence type="ECO:0000256" key="15">
    <source>
        <dbReference type="ARBA" id="ARBA00030800"/>
    </source>
</evidence>
<dbReference type="OrthoDB" id="144293at2"/>
<keyword evidence="12" id="KW-0902">Two-component regulatory system</keyword>
<keyword evidence="16" id="KW-1133">Transmembrane helix</keyword>
<name>A0A511DDZ6_9PSEU</name>
<evidence type="ECO:0000256" key="7">
    <source>
        <dbReference type="ARBA" id="ARBA00022490"/>
    </source>
</evidence>
<dbReference type="InterPro" id="IPR011712">
    <property type="entry name" value="Sig_transdc_His_kin_sub3_dim/P"/>
</dbReference>
<accession>A0A511DDZ6</accession>
<dbReference type="GO" id="GO:0016020">
    <property type="term" value="C:membrane"/>
    <property type="evidence" value="ECO:0007669"/>
    <property type="project" value="InterPro"/>
</dbReference>
<protein>
    <recommendedName>
        <fullName evidence="5">Oxygen sensor histidine kinase NreB</fullName>
        <ecNumber evidence="4">2.7.13.3</ecNumber>
    </recommendedName>
    <alternativeName>
        <fullName evidence="15">Nitrogen regulation protein B</fullName>
    </alternativeName>
</protein>
<dbReference type="InterPro" id="IPR036890">
    <property type="entry name" value="HATPase_C_sf"/>
</dbReference>
<evidence type="ECO:0000256" key="9">
    <source>
        <dbReference type="ARBA" id="ARBA00022723"/>
    </source>
</evidence>
<dbReference type="PANTHER" id="PTHR24421">
    <property type="entry name" value="NITRATE/NITRITE SENSOR PROTEIN NARX-RELATED"/>
    <property type="match status" value="1"/>
</dbReference>
<keyword evidence="16" id="KW-0812">Transmembrane</keyword>
<proteinExistence type="predicted"/>
<dbReference type="Pfam" id="PF07730">
    <property type="entry name" value="HisKA_3"/>
    <property type="match status" value="1"/>
</dbReference>
<evidence type="ECO:0000259" key="17">
    <source>
        <dbReference type="PROSITE" id="PS50109"/>
    </source>
</evidence>
<evidence type="ECO:0000256" key="4">
    <source>
        <dbReference type="ARBA" id="ARBA00012438"/>
    </source>
</evidence>
<dbReference type="SMART" id="SM00387">
    <property type="entry name" value="HATPase_c"/>
    <property type="match status" value="1"/>
</dbReference>
<dbReference type="PRINTS" id="PR00344">
    <property type="entry name" value="BCTRLSENSOR"/>
</dbReference>
<dbReference type="PROSITE" id="PS50109">
    <property type="entry name" value="HIS_KIN"/>
    <property type="match status" value="1"/>
</dbReference>
<keyword evidence="19" id="KW-1185">Reference proteome</keyword>
<evidence type="ECO:0000256" key="13">
    <source>
        <dbReference type="ARBA" id="ARBA00023014"/>
    </source>
</evidence>
<keyword evidence="16" id="KW-0472">Membrane</keyword>
<evidence type="ECO:0000256" key="3">
    <source>
        <dbReference type="ARBA" id="ARBA00004496"/>
    </source>
</evidence>
<gene>
    <name evidence="18" type="ORF">PSU4_19690</name>
</gene>
<comment type="function">
    <text evidence="14">Member of the two-component regulatory system NreB/NreC involved in the control of dissimilatory nitrate/nitrite reduction in response to oxygen. NreB functions as a direct oxygen sensor histidine kinase which is autophosphorylated, in the absence of oxygen, probably at the conserved histidine residue, and transfers its phosphate group probably to a conserved aspartate residue of NreC. NreB/NreC activates the expression of the nitrate (narGHJI) and nitrite (nir) reductase operons, as well as the putative nitrate transporter gene narT.</text>
</comment>
<evidence type="ECO:0000256" key="10">
    <source>
        <dbReference type="ARBA" id="ARBA00022777"/>
    </source>
</evidence>
<sequence>MRHAVRRALVRHAVLTAVVTAVLSGITVGGLWLFANGEAHRTARDVSGRVATAVVVALAEHHYDPVDPTSRDDVLAGLAPFIDSGMLARVKIWRVVGEQVQVVVSDEPRIEGERRRFDADLARRLDAGEIVVLEVPDDPEHRYERADGRTLLEAFVGFRDAWGVPMRLEVYVPVDTAATVRSAMADLLPLVIGSLLVLAAATVPITLSLARRVERDQRERQAVLHYGLAASERERRRLAQVLHDGVVQDLAGTGLLLDALLLDETADGRRELLGRAHGLVERDVGLLRGLLTELAPGGLGTPDVRTSLHDLATEHERTAADVALETDVRLTDEPDARIVTLLHRIGRELLRNAVRHGAPGVVRIDVDTPRADHVRMTVTDDGCGFDPSLTPADGHVGLRLVTLAVEEYGGTLVVRSAPGAGTVVETTLPVRLPAAVTPGQTDARGS</sequence>
<dbReference type="GO" id="GO:0046983">
    <property type="term" value="F:protein dimerization activity"/>
    <property type="evidence" value="ECO:0007669"/>
    <property type="project" value="InterPro"/>
</dbReference>
<dbReference type="AlphaFoldDB" id="A0A511DDZ6"/>
<organism evidence="18 19">
    <name type="scientific">Pseudonocardia sulfidoxydans NBRC 16205</name>
    <dbReference type="NCBI Taxonomy" id="1223511"/>
    <lineage>
        <taxon>Bacteria</taxon>
        <taxon>Bacillati</taxon>
        <taxon>Actinomycetota</taxon>
        <taxon>Actinomycetes</taxon>
        <taxon>Pseudonocardiales</taxon>
        <taxon>Pseudonocardiaceae</taxon>
        <taxon>Pseudonocardia</taxon>
    </lineage>
</organism>
<comment type="cofactor">
    <cofactor evidence="2">
        <name>[4Fe-4S] cluster</name>
        <dbReference type="ChEBI" id="CHEBI:49883"/>
    </cofactor>
</comment>
<keyword evidence="9" id="KW-0479">Metal-binding</keyword>
<keyword evidence="11" id="KW-0408">Iron</keyword>
<feature type="domain" description="Histidine kinase" evidence="17">
    <location>
        <begin position="342"/>
        <end position="432"/>
    </location>
</feature>
<evidence type="ECO:0000256" key="1">
    <source>
        <dbReference type="ARBA" id="ARBA00000085"/>
    </source>
</evidence>
<feature type="transmembrane region" description="Helical" evidence="16">
    <location>
        <begin position="187"/>
        <end position="210"/>
    </location>
</feature>
<dbReference type="InterPro" id="IPR003594">
    <property type="entry name" value="HATPase_dom"/>
</dbReference>
<dbReference type="InterPro" id="IPR050482">
    <property type="entry name" value="Sensor_HK_TwoCompSys"/>
</dbReference>
<dbReference type="EMBL" id="BJVJ01000014">
    <property type="protein sequence ID" value="GEL23015.1"/>
    <property type="molecule type" value="Genomic_DNA"/>
</dbReference>
<dbReference type="EC" id="2.7.13.3" evidence="4"/>
<keyword evidence="10" id="KW-0418">Kinase</keyword>
<evidence type="ECO:0000256" key="12">
    <source>
        <dbReference type="ARBA" id="ARBA00023012"/>
    </source>
</evidence>
<keyword evidence="6" id="KW-0004">4Fe-4S</keyword>
<keyword evidence="13" id="KW-0411">Iron-sulfur</keyword>
<dbReference type="GO" id="GO:0051539">
    <property type="term" value="F:4 iron, 4 sulfur cluster binding"/>
    <property type="evidence" value="ECO:0007669"/>
    <property type="project" value="UniProtKB-KW"/>
</dbReference>
<keyword evidence="8" id="KW-0808">Transferase</keyword>
<dbReference type="InterPro" id="IPR004358">
    <property type="entry name" value="Sig_transdc_His_kin-like_C"/>
</dbReference>
<dbReference type="SUPFAM" id="SSF55874">
    <property type="entry name" value="ATPase domain of HSP90 chaperone/DNA topoisomerase II/histidine kinase"/>
    <property type="match status" value="1"/>
</dbReference>
<dbReference type="GO" id="GO:0046872">
    <property type="term" value="F:metal ion binding"/>
    <property type="evidence" value="ECO:0007669"/>
    <property type="project" value="UniProtKB-KW"/>
</dbReference>
<feature type="transmembrane region" description="Helical" evidence="16">
    <location>
        <begin position="12"/>
        <end position="35"/>
    </location>
</feature>
<dbReference type="Proteomes" id="UP000321685">
    <property type="component" value="Unassembled WGS sequence"/>
</dbReference>
<dbReference type="GO" id="GO:0005737">
    <property type="term" value="C:cytoplasm"/>
    <property type="evidence" value="ECO:0007669"/>
    <property type="project" value="UniProtKB-SubCell"/>
</dbReference>
<dbReference type="GO" id="GO:0000155">
    <property type="term" value="F:phosphorelay sensor kinase activity"/>
    <property type="evidence" value="ECO:0007669"/>
    <property type="project" value="InterPro"/>
</dbReference>
<keyword evidence="7" id="KW-0963">Cytoplasm</keyword>
<evidence type="ECO:0000256" key="6">
    <source>
        <dbReference type="ARBA" id="ARBA00022485"/>
    </source>
</evidence>
<comment type="subcellular location">
    <subcellularLocation>
        <location evidence="3">Cytoplasm</location>
    </subcellularLocation>
</comment>
<dbReference type="RefSeq" id="WP_147105267.1">
    <property type="nucleotide sequence ID" value="NZ_BJVJ01000014.1"/>
</dbReference>
<reference evidence="18 19" key="1">
    <citation type="submission" date="2019-07" db="EMBL/GenBank/DDBJ databases">
        <title>Whole genome shotgun sequence of Pseudonocardia sulfidoxydans NBRC 16205.</title>
        <authorList>
            <person name="Hosoyama A."/>
            <person name="Uohara A."/>
            <person name="Ohji S."/>
            <person name="Ichikawa N."/>
        </authorList>
    </citation>
    <scope>NUCLEOTIDE SEQUENCE [LARGE SCALE GENOMIC DNA]</scope>
    <source>
        <strain evidence="18 19">NBRC 16205</strain>
    </source>
</reference>
<evidence type="ECO:0000313" key="18">
    <source>
        <dbReference type="EMBL" id="GEL23015.1"/>
    </source>
</evidence>
<dbReference type="Gene3D" id="1.20.5.1930">
    <property type="match status" value="1"/>
</dbReference>
<evidence type="ECO:0000256" key="16">
    <source>
        <dbReference type="SAM" id="Phobius"/>
    </source>
</evidence>
<dbReference type="Gene3D" id="3.30.565.10">
    <property type="entry name" value="Histidine kinase-like ATPase, C-terminal domain"/>
    <property type="match status" value="1"/>
</dbReference>
<evidence type="ECO:0000256" key="2">
    <source>
        <dbReference type="ARBA" id="ARBA00001966"/>
    </source>
</evidence>
<comment type="catalytic activity">
    <reaction evidence="1">
        <text>ATP + protein L-histidine = ADP + protein N-phospho-L-histidine.</text>
        <dbReference type="EC" id="2.7.13.3"/>
    </reaction>
</comment>
<dbReference type="Pfam" id="PF02518">
    <property type="entry name" value="HATPase_c"/>
    <property type="match status" value="1"/>
</dbReference>